<sequence>MSARYSKVLTRQNAQMFVGGALLATTLGHWWLQSRMERTVELQRQLRQIQQHMYWSMSLTQRVDAASEEKPTACTRRQRLRATSGLDAWWNSKVSGLGSWAVAPGYLTKQAGRVQGATRQHVSAEWDRTKEVAGDSGSWLVEQIKAAIHWEASVRQICQLWEEEKIKWQQAHTAAVKAVHPDYAKKR</sequence>
<gene>
    <name evidence="2" type="ORF">H4R20_005545</name>
</gene>
<keyword evidence="1" id="KW-1133">Transmembrane helix</keyword>
<feature type="transmembrane region" description="Helical" evidence="1">
    <location>
        <begin position="14"/>
        <end position="32"/>
    </location>
</feature>
<keyword evidence="3" id="KW-1185">Reference proteome</keyword>
<proteinExistence type="predicted"/>
<dbReference type="Proteomes" id="UP001140094">
    <property type="component" value="Unassembled WGS sequence"/>
</dbReference>
<name>A0A9W8HRI2_9FUNG</name>
<evidence type="ECO:0000256" key="1">
    <source>
        <dbReference type="SAM" id="Phobius"/>
    </source>
</evidence>
<dbReference type="EMBL" id="JANBUO010001913">
    <property type="protein sequence ID" value="KAJ2796393.1"/>
    <property type="molecule type" value="Genomic_DNA"/>
</dbReference>
<comment type="caution">
    <text evidence="2">The sequence shown here is derived from an EMBL/GenBank/DDBJ whole genome shotgun (WGS) entry which is preliminary data.</text>
</comment>
<reference evidence="2" key="1">
    <citation type="submission" date="2022-07" db="EMBL/GenBank/DDBJ databases">
        <title>Phylogenomic reconstructions and comparative analyses of Kickxellomycotina fungi.</title>
        <authorList>
            <person name="Reynolds N.K."/>
            <person name="Stajich J.E."/>
            <person name="Barry K."/>
            <person name="Grigoriev I.V."/>
            <person name="Crous P."/>
            <person name="Smith M.E."/>
        </authorList>
    </citation>
    <scope>NUCLEOTIDE SEQUENCE</scope>
    <source>
        <strain evidence="2">NRRL 1565</strain>
    </source>
</reference>
<keyword evidence="1" id="KW-0472">Membrane</keyword>
<protein>
    <submittedName>
        <fullName evidence="2">Uncharacterized protein</fullName>
    </submittedName>
</protein>
<dbReference type="OrthoDB" id="5572861at2759"/>
<organism evidence="2 3">
    <name type="scientific">Coemansia guatemalensis</name>
    <dbReference type="NCBI Taxonomy" id="2761395"/>
    <lineage>
        <taxon>Eukaryota</taxon>
        <taxon>Fungi</taxon>
        <taxon>Fungi incertae sedis</taxon>
        <taxon>Zoopagomycota</taxon>
        <taxon>Kickxellomycotina</taxon>
        <taxon>Kickxellomycetes</taxon>
        <taxon>Kickxellales</taxon>
        <taxon>Kickxellaceae</taxon>
        <taxon>Coemansia</taxon>
    </lineage>
</organism>
<keyword evidence="1" id="KW-0812">Transmembrane</keyword>
<dbReference type="AlphaFoldDB" id="A0A9W8HRI2"/>
<evidence type="ECO:0000313" key="2">
    <source>
        <dbReference type="EMBL" id="KAJ2796393.1"/>
    </source>
</evidence>
<accession>A0A9W8HRI2</accession>
<evidence type="ECO:0000313" key="3">
    <source>
        <dbReference type="Proteomes" id="UP001140094"/>
    </source>
</evidence>